<dbReference type="Proteomes" id="UP000215148">
    <property type="component" value="Chromosome 1"/>
</dbReference>
<evidence type="ECO:0000256" key="8">
    <source>
        <dbReference type="ARBA" id="ARBA00023002"/>
    </source>
</evidence>
<evidence type="ECO:0000313" key="16">
    <source>
        <dbReference type="EMBL" id="ASU21337.1"/>
    </source>
</evidence>
<evidence type="ECO:0000256" key="3">
    <source>
        <dbReference type="ARBA" id="ARBA00022630"/>
    </source>
</evidence>
<feature type="binding site" evidence="11">
    <location>
        <position position="374"/>
    </location>
    <ligand>
        <name>FAD</name>
        <dbReference type="ChEBI" id="CHEBI:57692"/>
    </ligand>
</feature>
<feature type="binding site" evidence="11 13">
    <location>
        <begin position="422"/>
        <end position="424"/>
    </location>
    <ligand>
        <name>FAD</name>
        <dbReference type="ChEBI" id="CHEBI:57692"/>
    </ligand>
</feature>
<feature type="binding site" evidence="11 13">
    <location>
        <position position="340"/>
    </location>
    <ligand>
        <name>FAD</name>
        <dbReference type="ChEBI" id="CHEBI:57692"/>
    </ligand>
</feature>
<keyword evidence="8 11" id="KW-0560">Oxidoreductase</keyword>
<comment type="catalytic activity">
    <reaction evidence="10 11 12">
        <text>hydrogen sulfide + 3 NADP(+) + 3 H2O = sulfite + 3 NADPH + 4 H(+)</text>
        <dbReference type="Rhea" id="RHEA:13801"/>
        <dbReference type="ChEBI" id="CHEBI:15377"/>
        <dbReference type="ChEBI" id="CHEBI:15378"/>
        <dbReference type="ChEBI" id="CHEBI:17359"/>
        <dbReference type="ChEBI" id="CHEBI:29919"/>
        <dbReference type="ChEBI" id="CHEBI:57783"/>
        <dbReference type="ChEBI" id="CHEBI:58349"/>
        <dbReference type="EC" id="1.8.1.2"/>
    </reaction>
</comment>
<evidence type="ECO:0000256" key="13">
    <source>
        <dbReference type="PIRSR" id="PIRSR000207-1"/>
    </source>
</evidence>
<evidence type="ECO:0000256" key="6">
    <source>
        <dbReference type="ARBA" id="ARBA00022857"/>
    </source>
</evidence>
<dbReference type="InterPro" id="IPR017927">
    <property type="entry name" value="FAD-bd_FR_type"/>
</dbReference>
<evidence type="ECO:0000256" key="9">
    <source>
        <dbReference type="ARBA" id="ARBA00023192"/>
    </source>
</evidence>
<evidence type="ECO:0000256" key="4">
    <source>
        <dbReference type="ARBA" id="ARBA00022643"/>
    </source>
</evidence>
<keyword evidence="6 11" id="KW-0521">NADP</keyword>
<keyword evidence="9 11" id="KW-0198">Cysteine biosynthesis</keyword>
<dbReference type="GO" id="GO:0010181">
    <property type="term" value="F:FMN binding"/>
    <property type="evidence" value="ECO:0007669"/>
    <property type="project" value="InterPro"/>
</dbReference>
<dbReference type="EMBL" id="CP022741">
    <property type="protein sequence ID" value="ASU21337.1"/>
    <property type="molecule type" value="Genomic_DNA"/>
</dbReference>
<dbReference type="InterPro" id="IPR001094">
    <property type="entry name" value="Flavdoxin-like"/>
</dbReference>
<evidence type="ECO:0000259" key="14">
    <source>
        <dbReference type="PROSITE" id="PS50902"/>
    </source>
</evidence>
<comment type="similarity">
    <text evidence="11">In the C-terminal section; belongs to the flavoprotein pyridine nucleotide cytochrome reductase family.</text>
</comment>
<keyword evidence="4 11" id="KW-0288">FMN</keyword>
<dbReference type="SUPFAM" id="SSF63380">
    <property type="entry name" value="Riboflavin synthase domain-like"/>
    <property type="match status" value="1"/>
</dbReference>
<dbReference type="Gene3D" id="1.20.990.10">
    <property type="entry name" value="NADPH-cytochrome p450 Reductase, Chain A, domain 3"/>
    <property type="match status" value="1"/>
</dbReference>
<evidence type="ECO:0000256" key="2">
    <source>
        <dbReference type="ARBA" id="ARBA00022605"/>
    </source>
</evidence>
<comment type="similarity">
    <text evidence="11">In the N-terminal section; belongs to the flavodoxin family.</text>
</comment>
<dbReference type="InterPro" id="IPR029039">
    <property type="entry name" value="Flavoprotein-like_sf"/>
</dbReference>
<dbReference type="EC" id="1.8.1.2" evidence="11 12"/>
<reference evidence="16 17" key="1">
    <citation type="submission" date="2017-08" db="EMBL/GenBank/DDBJ databases">
        <title>The Vibrio qinghaiensis sp.-Q67 is a luminous bacteria isolated firstly from Qinghai lake, Qinghai province, China, which has been proved to be very sensitive to detect environmental and food pollutants. Therefore, complete genome analysis of V. qinghaiensis sp.-Q67 highlights the potential application of this strain on detection of hazards in the contaminated environments.</title>
        <authorList>
            <person name="Gong L."/>
        </authorList>
    </citation>
    <scope>NUCLEOTIDE SEQUENCE [LARGE SCALE GENOMIC DNA]</scope>
    <source>
        <strain evidence="16 17">Q67</strain>
    </source>
</reference>
<dbReference type="UniPathway" id="UPA00140">
    <property type="reaction ID" value="UER00207"/>
</dbReference>
<dbReference type="InterPro" id="IPR001709">
    <property type="entry name" value="Flavoprot_Pyr_Nucl_cyt_Rdtase"/>
</dbReference>
<dbReference type="GO" id="GO:0070814">
    <property type="term" value="P:hydrogen sulfide biosynthetic process"/>
    <property type="evidence" value="ECO:0007669"/>
    <property type="project" value="UniProtKB-UniRule"/>
</dbReference>
<dbReference type="GO" id="GO:0005829">
    <property type="term" value="C:cytosol"/>
    <property type="evidence" value="ECO:0007669"/>
    <property type="project" value="TreeGrafter"/>
</dbReference>
<name>A0A223MVI0_9VIBR</name>
<dbReference type="Gene3D" id="3.40.50.80">
    <property type="entry name" value="Nucleotide-binding domain of ferredoxin-NADP reductase (FNR) module"/>
    <property type="match status" value="1"/>
</dbReference>
<dbReference type="GO" id="GO:0004783">
    <property type="term" value="F:sulfite reductase (NADPH) activity"/>
    <property type="evidence" value="ECO:0007669"/>
    <property type="project" value="UniProtKB-UniRule"/>
</dbReference>
<dbReference type="InterPro" id="IPR023173">
    <property type="entry name" value="NADPH_Cyt_P450_Rdtase_alpha"/>
</dbReference>
<proteinExistence type="inferred from homology"/>
<feature type="binding site" evidence="11 13">
    <location>
        <begin position="135"/>
        <end position="138"/>
    </location>
    <ligand>
        <name>FMN</name>
        <dbReference type="ChEBI" id="CHEBI:58210"/>
    </ligand>
</feature>
<dbReference type="Pfam" id="PF00258">
    <property type="entry name" value="Flavodoxin_1"/>
    <property type="match status" value="1"/>
</dbReference>
<dbReference type="PIRSF" id="PIRSF000207">
    <property type="entry name" value="SiR-FP_CysJ"/>
    <property type="match status" value="1"/>
</dbReference>
<keyword evidence="3 11" id="KW-0285">Flavoprotein</keyword>
<dbReference type="SUPFAM" id="SSF52218">
    <property type="entry name" value="Flavoproteins"/>
    <property type="match status" value="1"/>
</dbReference>
<evidence type="ECO:0000259" key="15">
    <source>
        <dbReference type="PROSITE" id="PS51384"/>
    </source>
</evidence>
<protein>
    <recommendedName>
        <fullName evidence="11 12">Sulfite reductase [NADPH] flavoprotein alpha-component</fullName>
        <shortName evidence="11 12">SiR-FP</shortName>
        <ecNumber evidence="11 12">1.8.1.2</ecNumber>
    </recommendedName>
</protein>
<feature type="domain" description="Flavodoxin-like" evidence="14">
    <location>
        <begin position="82"/>
        <end position="220"/>
    </location>
</feature>
<feature type="binding site" evidence="11 13">
    <location>
        <begin position="437"/>
        <end position="440"/>
    </location>
    <ligand>
        <name>FAD</name>
        <dbReference type="ChEBI" id="CHEBI:57692"/>
    </ligand>
</feature>
<keyword evidence="1 11" id="KW-0813">Transport</keyword>
<dbReference type="AlphaFoldDB" id="A0A223MVI0"/>
<dbReference type="RefSeq" id="WP_094499560.1">
    <property type="nucleotide sequence ID" value="NZ_CAWNHI010000001.1"/>
</dbReference>
<evidence type="ECO:0000256" key="11">
    <source>
        <dbReference type="HAMAP-Rule" id="MF_01541"/>
    </source>
</evidence>
<dbReference type="FunFam" id="3.40.50.360:FF:000018">
    <property type="entry name" value="Sulfite reductase [NADPH] flavoprotein alpha-component"/>
    <property type="match status" value="1"/>
</dbReference>
<dbReference type="SUPFAM" id="SSF52343">
    <property type="entry name" value="Ferredoxin reductase-like, C-terminal NADP-linked domain"/>
    <property type="match status" value="1"/>
</dbReference>
<dbReference type="PROSITE" id="PS51384">
    <property type="entry name" value="FAD_FR"/>
    <property type="match status" value="1"/>
</dbReference>
<feature type="binding site" evidence="11 13">
    <location>
        <position position="579"/>
    </location>
    <ligand>
        <name>NADP(+)</name>
        <dbReference type="ChEBI" id="CHEBI:58349"/>
    </ligand>
</feature>
<evidence type="ECO:0000256" key="10">
    <source>
        <dbReference type="ARBA" id="ARBA00052219"/>
    </source>
</evidence>
<sequence>MNREVVTMSSGNTIPQELASLASPLNDAQLNGLQRTISELSPQQLAWVSGYFWGLSQSQASSISTFSSQAATLVSTEPATQLTIIFASQTGNAKGLAEGLEREAQAAGIAVQLFDASDYKGKDLAKETHVIFVASTNGEGEAPDNALALHEFLQSKKAPKLPHLQYGVIGLGDSSYEFFCQTGKDFDAFLEQLGAKRFIERVDCDVDYEHQAAEWKAKALAVVKEAFAITAAQVVQLPVSQTTSPLSQYSKQNPYSATLLTSQKITGRDSGKEVRHIEIDLGESGITYQSGDALGVWYENDTELVNAVLSATGLSGVESVEVDGESLSIHSALMHKYEITAANPQMMTKFAELSGCAKLLELVEDKEKLRLYASRHQVIDVLREKQTKLTAQALLSLLRRLTPRLYSIASSQSEVEDEVHLTVSIVQYTHQDEHRFGGASSYLGQRLEEGDKVKVFIEHNNNFKLPQDDNVPIIMIGPGTGIAPFRSFIQERDNREAKGKNWLFFGDRTFTQDFLYQVEWQKYLKSGVLSRLDVAFSRDQHEKIYVQHRLLEQSELVWQWIQNGAYLYVCGDATHMAKDVHDALIVIAQQQGGLSREQAETYINDLRKAKRYQRDVY</sequence>
<dbReference type="GO" id="GO:0000103">
    <property type="term" value="P:sulfate assimilation"/>
    <property type="evidence" value="ECO:0007669"/>
    <property type="project" value="UniProtKB-UniRule"/>
</dbReference>
<evidence type="ECO:0000256" key="1">
    <source>
        <dbReference type="ARBA" id="ARBA00022448"/>
    </source>
</evidence>
<dbReference type="PRINTS" id="PR00369">
    <property type="entry name" value="FLAVODOXIN"/>
</dbReference>
<feature type="domain" description="FAD-binding FR-type" evidence="15">
    <location>
        <begin position="252"/>
        <end position="466"/>
    </location>
</feature>
<comment type="similarity">
    <text evidence="11">Belongs to the NADPH-dependent sulphite reductase flavoprotein subunit CysJ family.</text>
</comment>
<dbReference type="InterPro" id="IPR008254">
    <property type="entry name" value="Flavodoxin/NO_synth"/>
</dbReference>
<dbReference type="Pfam" id="PF00175">
    <property type="entry name" value="NAD_binding_1"/>
    <property type="match status" value="1"/>
</dbReference>
<dbReference type="InterPro" id="IPR001433">
    <property type="entry name" value="OxRdtase_FAD/NAD-bd"/>
</dbReference>
<feature type="binding site" evidence="11 13">
    <location>
        <begin position="537"/>
        <end position="538"/>
    </location>
    <ligand>
        <name>NADP(+)</name>
        <dbReference type="ChEBI" id="CHEBI:58349"/>
    </ligand>
</feature>
<dbReference type="GO" id="GO:0019344">
    <property type="term" value="P:cysteine biosynthetic process"/>
    <property type="evidence" value="ECO:0007669"/>
    <property type="project" value="UniProtKB-KW"/>
</dbReference>
<evidence type="ECO:0000256" key="5">
    <source>
        <dbReference type="ARBA" id="ARBA00022827"/>
    </source>
</evidence>
<feature type="binding site" evidence="11 13">
    <location>
        <begin position="543"/>
        <end position="547"/>
    </location>
    <ligand>
        <name>NADP(+)</name>
        <dbReference type="ChEBI" id="CHEBI:58349"/>
    </ligand>
</feature>
<dbReference type="HAMAP" id="MF_01541">
    <property type="entry name" value="CysJ"/>
    <property type="match status" value="1"/>
</dbReference>
<accession>A0A223MVI0</accession>
<dbReference type="InterPro" id="IPR029758">
    <property type="entry name" value="CysJ_Proteobact"/>
</dbReference>
<dbReference type="InterPro" id="IPR039261">
    <property type="entry name" value="FNR_nucleotide-bd"/>
</dbReference>
<dbReference type="FunFam" id="3.40.50.80:FF:000001">
    <property type="entry name" value="NADPH--cytochrome P450 reductase 1"/>
    <property type="match status" value="1"/>
</dbReference>
<comment type="pathway">
    <text evidence="11 12">Sulfur metabolism; hydrogen sulfide biosynthesis; hydrogen sulfide from sulfite (NADPH route): step 1/1.</text>
</comment>
<comment type="cofactor">
    <cofactor evidence="11 12 13">
        <name>FAD</name>
        <dbReference type="ChEBI" id="CHEBI:57692"/>
    </cofactor>
    <text evidence="11 12 13">Binds 1 FAD per subunit.</text>
</comment>
<dbReference type="Pfam" id="PF00667">
    <property type="entry name" value="FAD_binding_1"/>
    <property type="match status" value="1"/>
</dbReference>
<organism evidence="16 17">
    <name type="scientific">Vibrio qinghaiensis</name>
    <dbReference type="NCBI Taxonomy" id="2025808"/>
    <lineage>
        <taxon>Bacteria</taxon>
        <taxon>Pseudomonadati</taxon>
        <taxon>Pseudomonadota</taxon>
        <taxon>Gammaproteobacteria</taxon>
        <taxon>Vibrionales</taxon>
        <taxon>Vibrionaceae</taxon>
        <taxon>Vibrio</taxon>
    </lineage>
</organism>
<comment type="subunit">
    <text evidence="11 12">Alpha(8)-beta(8). The alpha component is a flavoprotein, the beta component is a hemoprotein.</text>
</comment>
<feature type="binding site" evidence="11 13">
    <location>
        <position position="617"/>
    </location>
    <ligand>
        <name>FAD</name>
        <dbReference type="ChEBI" id="CHEBI:57692"/>
    </ligand>
</feature>
<comment type="function">
    <text evidence="11 12">Component of the sulfite reductase complex that catalyzes the 6-electron reduction of sulfite to sulfide. This is one of several activities required for the biosynthesis of L-cysteine from sulfate. The flavoprotein component catalyzes the electron flow from NADPH -&gt; FAD -&gt; FMN to the hemoprotein component.</text>
</comment>
<dbReference type="NCBIfam" id="TIGR01931">
    <property type="entry name" value="cysJ"/>
    <property type="match status" value="1"/>
</dbReference>
<dbReference type="KEGG" id="vqi:CCZ37_01330"/>
<dbReference type="InterPro" id="IPR003097">
    <property type="entry name" value="CysJ-like_FAD-binding"/>
</dbReference>
<dbReference type="GO" id="GO:0050660">
    <property type="term" value="F:flavin adenine dinucleotide binding"/>
    <property type="evidence" value="ECO:0007669"/>
    <property type="project" value="InterPro"/>
</dbReference>
<keyword evidence="7 11" id="KW-0249">Electron transport</keyword>
<dbReference type="InterPro" id="IPR017938">
    <property type="entry name" value="Riboflavin_synthase-like_b-brl"/>
</dbReference>
<comment type="cofactor">
    <cofactor evidence="11 12 13">
        <name>FMN</name>
        <dbReference type="ChEBI" id="CHEBI:58210"/>
    </cofactor>
    <text evidence="11 12 13">Binds 1 FMN per subunit.</text>
</comment>
<gene>
    <name evidence="11" type="primary">cysJ</name>
    <name evidence="16" type="ORF">CCZ37_01330</name>
</gene>
<dbReference type="Gene3D" id="2.40.30.10">
    <property type="entry name" value="Translation factors"/>
    <property type="match status" value="1"/>
</dbReference>
<dbReference type="Gene3D" id="3.40.50.360">
    <property type="match status" value="1"/>
</dbReference>
<keyword evidence="17" id="KW-1185">Reference proteome</keyword>
<keyword evidence="5 11" id="KW-0274">FAD</keyword>
<dbReference type="PROSITE" id="PS50902">
    <property type="entry name" value="FLAVODOXIN_LIKE"/>
    <property type="match status" value="1"/>
</dbReference>
<evidence type="ECO:0000256" key="7">
    <source>
        <dbReference type="ARBA" id="ARBA00022982"/>
    </source>
</evidence>
<keyword evidence="2 11" id="KW-0028">Amino-acid biosynthesis</keyword>
<dbReference type="PANTHER" id="PTHR19384:SF128">
    <property type="entry name" value="NADPH OXIDOREDUCTASE A"/>
    <property type="match status" value="1"/>
</dbReference>
<evidence type="ECO:0000313" key="17">
    <source>
        <dbReference type="Proteomes" id="UP000215148"/>
    </source>
</evidence>
<feature type="binding site" evidence="11 13">
    <location>
        <begin position="88"/>
        <end position="93"/>
    </location>
    <ligand>
        <name>FMN</name>
        <dbReference type="ChEBI" id="CHEBI:58210"/>
    </ligand>
</feature>
<feature type="binding site" evidence="11 13">
    <location>
        <begin position="404"/>
        <end position="407"/>
    </location>
    <ligand>
        <name>FAD</name>
        <dbReference type="ChEBI" id="CHEBI:57692"/>
    </ligand>
</feature>
<feature type="binding site" evidence="11 13">
    <location>
        <begin position="171"/>
        <end position="180"/>
    </location>
    <ligand>
        <name>FMN</name>
        <dbReference type="ChEBI" id="CHEBI:58210"/>
    </ligand>
</feature>
<dbReference type="PRINTS" id="PR00371">
    <property type="entry name" value="FPNCR"/>
</dbReference>
<feature type="binding site" evidence="11 13">
    <location>
        <position position="428"/>
    </location>
    <ligand>
        <name>FAD</name>
        <dbReference type="ChEBI" id="CHEBI:57692"/>
    </ligand>
</feature>
<dbReference type="CDD" id="cd06199">
    <property type="entry name" value="SiR"/>
    <property type="match status" value="1"/>
</dbReference>
<dbReference type="InterPro" id="IPR010199">
    <property type="entry name" value="CysJ"/>
</dbReference>
<evidence type="ECO:0000256" key="12">
    <source>
        <dbReference type="PIRNR" id="PIRNR000207"/>
    </source>
</evidence>
<dbReference type="PANTHER" id="PTHR19384">
    <property type="entry name" value="NITRIC OXIDE SYNTHASE-RELATED"/>
    <property type="match status" value="1"/>
</dbReference>